<evidence type="ECO:0000313" key="4">
    <source>
        <dbReference type="Proteomes" id="UP000322283"/>
    </source>
</evidence>
<evidence type="ECO:0000313" key="3">
    <source>
        <dbReference type="Proteomes" id="UP000094598"/>
    </source>
</evidence>
<reference evidence="1 3" key="1">
    <citation type="submission" date="2016-08" db="EMBL/GenBank/DDBJ databases">
        <title>Moorella thermoacetica DSM 103132.</title>
        <authorList>
            <person name="Jendresen C.B."/>
            <person name="Redl S.M."/>
            <person name="Jensen T.O."/>
            <person name="Nielsen A.T."/>
        </authorList>
    </citation>
    <scope>NUCLEOTIDE SEQUENCE [LARGE SCALE GENOMIC DNA]</scope>
    <source>
        <strain evidence="1 3">DSM 103132</strain>
    </source>
</reference>
<dbReference type="EMBL" id="VCDX01000001">
    <property type="protein sequence ID" value="TYL15695.1"/>
    <property type="molecule type" value="Genomic_DNA"/>
</dbReference>
<protein>
    <submittedName>
        <fullName evidence="1">Uncharacterized protein</fullName>
    </submittedName>
</protein>
<name>A0AAC9MVS9_NEOTH</name>
<accession>A0AAC9MVS9</accession>
<reference evidence="2 4" key="2">
    <citation type="submission" date="2019-05" db="EMBL/GenBank/DDBJ databases">
        <title>Genome sequence of Moorella thermoacetica ATCC 33924.</title>
        <authorList>
            <person name="Poehlein A."/>
            <person name="Bengelsdorf F.R."/>
            <person name="Duerre P."/>
            <person name="Daniel R."/>
        </authorList>
    </citation>
    <scope>NUCLEOTIDE SEQUENCE [LARGE SCALE GENOMIC DNA]</scope>
    <source>
        <strain evidence="2 4">ATCC 33924</strain>
    </source>
</reference>
<dbReference type="RefSeq" id="WP_069590618.1">
    <property type="nucleotide sequence ID" value="NZ_CP017019.1"/>
</dbReference>
<keyword evidence="4" id="KW-1185">Reference proteome</keyword>
<dbReference type="Proteomes" id="UP000322283">
    <property type="component" value="Unassembled WGS sequence"/>
</dbReference>
<dbReference type="Proteomes" id="UP000094598">
    <property type="component" value="Chromosome"/>
</dbReference>
<dbReference type="EMBL" id="CP017019">
    <property type="protein sequence ID" value="AOQ24767.1"/>
    <property type="molecule type" value="Genomic_DNA"/>
</dbReference>
<proteinExistence type="predicted"/>
<sequence>MLLQCRSKALLPCKICGRMIKPKESMFWDTDDGKQVCWECKKEQDLNCRIEIVSWDELSPEEQAELEATANEPPIDPDEEELLLEEEIKTTQNRWIAERKVLENDYRSGKISKEIFDKLMDACNDRMVAYELEWEKRRKDIEFSRFLGSVPMGTEDDLKAIGILPDENLVYMPFDELTNKDKRIMTKRSLVQNYD</sequence>
<organism evidence="1 3">
    <name type="scientific">Neomoorella thermoacetica</name>
    <name type="common">Clostridium thermoaceticum</name>
    <dbReference type="NCBI Taxonomy" id="1525"/>
    <lineage>
        <taxon>Bacteria</taxon>
        <taxon>Bacillati</taxon>
        <taxon>Bacillota</taxon>
        <taxon>Clostridia</taxon>
        <taxon>Neomoorellales</taxon>
        <taxon>Neomoorellaceae</taxon>
        <taxon>Neomoorella</taxon>
    </lineage>
</organism>
<evidence type="ECO:0000313" key="2">
    <source>
        <dbReference type="EMBL" id="TYL15695.1"/>
    </source>
</evidence>
<gene>
    <name evidence="1" type="ORF">Maut_02339</name>
    <name evidence="2" type="ORF">MTAT_04340</name>
</gene>
<evidence type="ECO:0000313" key="1">
    <source>
        <dbReference type="EMBL" id="AOQ24767.1"/>
    </source>
</evidence>
<dbReference type="AlphaFoldDB" id="A0AAC9MVS9"/>